<dbReference type="EMBL" id="CH477476">
    <property type="protein sequence ID" value="EAT40314.1"/>
    <property type="molecule type" value="Genomic_DNA"/>
</dbReference>
<sequence>MMVQLLLLWVPAKGRKYRVISQCDEVRWVFWTGSLRYDSLLSVLRFGVVLSFINSSINL</sequence>
<dbReference type="PaxDb" id="7159-AAEL007957-PA"/>
<reference evidence="1" key="1">
    <citation type="submission" date="2005-10" db="EMBL/GenBank/DDBJ databases">
        <authorList>
            <person name="Loftus B.J."/>
            <person name="Nene V.M."/>
            <person name="Hannick L.I."/>
            <person name="Bidwell S."/>
            <person name="Haas B."/>
            <person name="Amedeo P."/>
            <person name="Orvis J."/>
            <person name="Wortman J.R."/>
            <person name="White O.R."/>
            <person name="Salzberg S."/>
            <person name="Shumway M."/>
            <person name="Koo H."/>
            <person name="Zhao Y."/>
            <person name="Holmes M."/>
            <person name="Miller J."/>
            <person name="Schatz M."/>
            <person name="Pop M."/>
            <person name="Pai G."/>
            <person name="Utterback T."/>
            <person name="Rogers Y.-H."/>
            <person name="Kravitz S."/>
            <person name="Fraser C.M."/>
        </authorList>
    </citation>
    <scope>NUCLEOTIDE SEQUENCE</scope>
    <source>
        <strain evidence="1">Liverpool</strain>
    </source>
</reference>
<name>Q170C0_AEDAE</name>
<proteinExistence type="predicted"/>
<reference evidence="1" key="2">
    <citation type="journal article" date="2007" name="Science">
        <title>Genome sequence of Aedes aegypti, a major arbovirus vector.</title>
        <authorList>
            <person name="Nene V."/>
            <person name="Wortman J.R."/>
            <person name="Lawson D."/>
            <person name="Haas B."/>
            <person name="Kodira C."/>
            <person name="Tu Z.J."/>
            <person name="Loftus B."/>
            <person name="Xi Z."/>
            <person name="Megy K."/>
            <person name="Grabherr M."/>
            <person name="Ren Q."/>
            <person name="Zdobnov E.M."/>
            <person name="Lobo N.F."/>
            <person name="Campbell K.S."/>
            <person name="Brown S.E."/>
            <person name="Bonaldo M.F."/>
            <person name="Zhu J."/>
            <person name="Sinkins S.P."/>
            <person name="Hogenkamp D.G."/>
            <person name="Amedeo P."/>
            <person name="Arensburger P."/>
            <person name="Atkinson P.W."/>
            <person name="Bidwell S."/>
            <person name="Biedler J."/>
            <person name="Birney E."/>
            <person name="Bruggner R.V."/>
            <person name="Costas J."/>
            <person name="Coy M.R."/>
            <person name="Crabtree J."/>
            <person name="Crawford M."/>
            <person name="Debruyn B."/>
            <person name="Decaprio D."/>
            <person name="Eiglmeier K."/>
            <person name="Eisenstadt E."/>
            <person name="El-Dorry H."/>
            <person name="Gelbart W.M."/>
            <person name="Gomes S.L."/>
            <person name="Hammond M."/>
            <person name="Hannick L.I."/>
            <person name="Hogan J.R."/>
            <person name="Holmes M.H."/>
            <person name="Jaffe D."/>
            <person name="Johnston J.S."/>
            <person name="Kennedy R.C."/>
            <person name="Koo H."/>
            <person name="Kravitz S."/>
            <person name="Kriventseva E.V."/>
            <person name="Kulp D."/>
            <person name="Labutti K."/>
            <person name="Lee E."/>
            <person name="Li S."/>
            <person name="Lovin D.D."/>
            <person name="Mao C."/>
            <person name="Mauceli E."/>
            <person name="Menck C.F."/>
            <person name="Miller J.R."/>
            <person name="Montgomery P."/>
            <person name="Mori A."/>
            <person name="Nascimento A.L."/>
            <person name="Naveira H.F."/>
            <person name="Nusbaum C."/>
            <person name="O'leary S."/>
            <person name="Orvis J."/>
            <person name="Pertea M."/>
            <person name="Quesneville H."/>
            <person name="Reidenbach K.R."/>
            <person name="Rogers Y.H."/>
            <person name="Roth C.W."/>
            <person name="Schneider J.R."/>
            <person name="Schatz M."/>
            <person name="Shumway M."/>
            <person name="Stanke M."/>
            <person name="Stinson E.O."/>
            <person name="Tubio J.M."/>
            <person name="Vanzee J.P."/>
            <person name="Verjovski-Almeida S."/>
            <person name="Werner D."/>
            <person name="White O."/>
            <person name="Wyder S."/>
            <person name="Zeng Q."/>
            <person name="Zhao Q."/>
            <person name="Zhao Y."/>
            <person name="Hill C.A."/>
            <person name="Raikhel A.S."/>
            <person name="Soares M.B."/>
            <person name="Knudson D.L."/>
            <person name="Lee N.H."/>
            <person name="Galagan J."/>
            <person name="Salzberg S.L."/>
            <person name="Paulsen I.T."/>
            <person name="Dimopoulos G."/>
            <person name="Collins F.H."/>
            <person name="Birren B."/>
            <person name="Fraser-Liggett C.M."/>
            <person name="Severson D.W."/>
        </authorList>
    </citation>
    <scope>NUCLEOTIDE SEQUENCE [LARGE SCALE GENOMIC DNA]</scope>
    <source>
        <strain evidence="1">Liverpool</strain>
    </source>
</reference>
<dbReference type="Proteomes" id="UP000682892">
    <property type="component" value="Unassembled WGS sequence"/>
</dbReference>
<organism evidence="1 2">
    <name type="scientific">Aedes aegypti</name>
    <name type="common">Yellowfever mosquito</name>
    <name type="synonym">Culex aegypti</name>
    <dbReference type="NCBI Taxonomy" id="7159"/>
    <lineage>
        <taxon>Eukaryota</taxon>
        <taxon>Metazoa</taxon>
        <taxon>Ecdysozoa</taxon>
        <taxon>Arthropoda</taxon>
        <taxon>Hexapoda</taxon>
        <taxon>Insecta</taxon>
        <taxon>Pterygota</taxon>
        <taxon>Neoptera</taxon>
        <taxon>Endopterygota</taxon>
        <taxon>Diptera</taxon>
        <taxon>Nematocera</taxon>
        <taxon>Culicoidea</taxon>
        <taxon>Culicidae</taxon>
        <taxon>Culicinae</taxon>
        <taxon>Aedini</taxon>
        <taxon>Aedes</taxon>
        <taxon>Stegomyia</taxon>
    </lineage>
</organism>
<accession>Q170C0</accession>
<reference evidence="1" key="3">
    <citation type="submission" date="2012-09" db="EMBL/GenBank/DDBJ databases">
        <authorList>
            <consortium name="VectorBase"/>
        </authorList>
    </citation>
    <scope>NUCLEOTIDE SEQUENCE</scope>
    <source>
        <strain evidence="1">Liverpool</strain>
    </source>
</reference>
<evidence type="ECO:0000313" key="2">
    <source>
        <dbReference type="Proteomes" id="UP000682892"/>
    </source>
</evidence>
<protein>
    <submittedName>
        <fullName evidence="1">AAEL007957-PA</fullName>
    </submittedName>
</protein>
<dbReference type="AlphaFoldDB" id="Q170C0"/>
<evidence type="ECO:0000313" key="1">
    <source>
        <dbReference type="EMBL" id="EAT40314.1"/>
    </source>
</evidence>
<gene>
    <name evidence="1" type="ORF">AaeL_AAEL007957</name>
</gene>
<dbReference type="HOGENOM" id="CLU_2962759_0_0_1"/>